<sequence>MEIENTQIKENKPDIIAFQEVRIDSSGLRDQIKDLQNIMHEYKWKKSEPAHDVTKHKLSVTEGWEKEGIGILSRKRIVSSHVIPLPYTYGPDSNRRIALRVKVQVNKKTMVEVVVVHFSYDRKQQCKNAKALHMTNVIILGDFNTYNDYEWPIRLMTSPKDDIQTQGCFQQQQQLGKFRSVYIDAWEKTKKEEEKGLTFSNMPTPGLESRPDRILVNAIGYNPLSSRIVGDGATYRAKFNHSIMYYRTKILLYNSYLSYKNTIGYSCEHDCGPHGSCRCGICVKGGNQNGCLLPECSECNRKTFQNVLCYLFVFSFTIIHLFYGILSVLLTGSNYKRDAVFSILGCNCCLCNRKLFTPQNFNPRKYKFLKWCRLWPLFRLPPYLLLAISMLSLIIIYLVLKNLVFSESLKTINSVMDEEFYISDHLMLIAELEIKR</sequence>
<reference evidence="3 4" key="1">
    <citation type="submission" date="2022-12" db="EMBL/GenBank/DDBJ databases">
        <title>Chromosome-level genome of Tegillarca granosa.</title>
        <authorList>
            <person name="Kim J."/>
        </authorList>
    </citation>
    <scope>NUCLEOTIDE SEQUENCE [LARGE SCALE GENOMIC DNA]</scope>
    <source>
        <strain evidence="3">Teg-2019</strain>
        <tissue evidence="3">Adductor muscle</tissue>
    </source>
</reference>
<dbReference type="InterPro" id="IPR036691">
    <property type="entry name" value="Endo/exonu/phosph_ase_sf"/>
</dbReference>
<dbReference type="InterPro" id="IPR051916">
    <property type="entry name" value="GPI-anchor_lipid_remodeler"/>
</dbReference>
<comment type="caution">
    <text evidence="3">The sequence shown here is derived from an EMBL/GenBank/DDBJ whole genome shotgun (WGS) entry which is preliminary data.</text>
</comment>
<dbReference type="SUPFAM" id="SSF56219">
    <property type="entry name" value="DNase I-like"/>
    <property type="match status" value="1"/>
</dbReference>
<feature type="transmembrane region" description="Helical" evidence="1">
    <location>
        <begin position="383"/>
        <end position="400"/>
    </location>
</feature>
<feature type="domain" description="Endonuclease/exonuclease/phosphatase" evidence="2">
    <location>
        <begin position="8"/>
        <end position="231"/>
    </location>
</feature>
<dbReference type="PANTHER" id="PTHR14859">
    <property type="entry name" value="CALCOFLUOR WHITE HYPERSENSITIVE PROTEIN PRECURSOR"/>
    <property type="match status" value="1"/>
</dbReference>
<proteinExistence type="predicted"/>
<keyword evidence="1" id="KW-0812">Transmembrane</keyword>
<dbReference type="Gene3D" id="3.60.10.10">
    <property type="entry name" value="Endonuclease/exonuclease/phosphatase"/>
    <property type="match status" value="1"/>
</dbReference>
<organism evidence="3 4">
    <name type="scientific">Tegillarca granosa</name>
    <name type="common">Malaysian cockle</name>
    <name type="synonym">Anadara granosa</name>
    <dbReference type="NCBI Taxonomy" id="220873"/>
    <lineage>
        <taxon>Eukaryota</taxon>
        <taxon>Metazoa</taxon>
        <taxon>Spiralia</taxon>
        <taxon>Lophotrochozoa</taxon>
        <taxon>Mollusca</taxon>
        <taxon>Bivalvia</taxon>
        <taxon>Autobranchia</taxon>
        <taxon>Pteriomorphia</taxon>
        <taxon>Arcoida</taxon>
        <taxon>Arcoidea</taxon>
        <taxon>Arcidae</taxon>
        <taxon>Tegillarca</taxon>
    </lineage>
</organism>
<keyword evidence="1" id="KW-0472">Membrane</keyword>
<dbReference type="PANTHER" id="PTHR14859:SF16">
    <property type="entry name" value="ENDONUCLEASE_EXONUCLEASE_PHOSPHATASE DOMAIN-CONTAINING PROTEIN"/>
    <property type="match status" value="1"/>
</dbReference>
<dbReference type="EMBL" id="JARBDR010000918">
    <property type="protein sequence ID" value="KAJ8301501.1"/>
    <property type="molecule type" value="Genomic_DNA"/>
</dbReference>
<gene>
    <name evidence="3" type="ORF">KUTeg_020488</name>
</gene>
<dbReference type="Pfam" id="PF03372">
    <property type="entry name" value="Exo_endo_phos"/>
    <property type="match status" value="1"/>
</dbReference>
<keyword evidence="4" id="KW-1185">Reference proteome</keyword>
<feature type="transmembrane region" description="Helical" evidence="1">
    <location>
        <begin position="307"/>
        <end position="330"/>
    </location>
</feature>
<protein>
    <recommendedName>
        <fullName evidence="2">Endonuclease/exonuclease/phosphatase domain-containing protein</fullName>
    </recommendedName>
</protein>
<evidence type="ECO:0000313" key="3">
    <source>
        <dbReference type="EMBL" id="KAJ8301501.1"/>
    </source>
</evidence>
<dbReference type="Proteomes" id="UP001217089">
    <property type="component" value="Unassembled WGS sequence"/>
</dbReference>
<evidence type="ECO:0000256" key="1">
    <source>
        <dbReference type="SAM" id="Phobius"/>
    </source>
</evidence>
<name>A0ABQ9EAS8_TEGGR</name>
<accession>A0ABQ9EAS8</accession>
<evidence type="ECO:0000313" key="4">
    <source>
        <dbReference type="Proteomes" id="UP001217089"/>
    </source>
</evidence>
<keyword evidence="1" id="KW-1133">Transmembrane helix</keyword>
<dbReference type="InterPro" id="IPR005135">
    <property type="entry name" value="Endo/exonuclease/phosphatase"/>
</dbReference>
<evidence type="ECO:0000259" key="2">
    <source>
        <dbReference type="Pfam" id="PF03372"/>
    </source>
</evidence>